<gene>
    <name evidence="1" type="ORF">JCM19274_2056</name>
</gene>
<reference evidence="1 2" key="1">
    <citation type="journal article" date="2014" name="Genome Announc.">
        <title>Draft Genome Sequences of Marine Flavobacterium Algibacter lectus Strains SS8 and NR4.</title>
        <authorList>
            <person name="Takatani N."/>
            <person name="Nakanishi M."/>
            <person name="Meirelles P."/>
            <person name="Mino S."/>
            <person name="Suda W."/>
            <person name="Oshima K."/>
            <person name="Hattori M."/>
            <person name="Ohkuma M."/>
            <person name="Hosokawa M."/>
            <person name="Miyashita K."/>
            <person name="Thompson F.L."/>
            <person name="Niwa A."/>
            <person name="Sawabe T."/>
            <person name="Sawabe T."/>
        </authorList>
    </citation>
    <scope>NUCLEOTIDE SEQUENCE [LARGE SCALE GENOMIC DNA]</scope>
    <source>
        <strain evidence="2">JCM19274</strain>
    </source>
</reference>
<dbReference type="EMBL" id="BBNU01000006">
    <property type="protein sequence ID" value="GAL79548.1"/>
    <property type="molecule type" value="Genomic_DNA"/>
</dbReference>
<dbReference type="AlphaFoldDB" id="A0A090WTL3"/>
<protein>
    <submittedName>
        <fullName evidence="1">Uncharacterized protein</fullName>
    </submittedName>
</protein>
<organism evidence="1 2">
    <name type="scientific">Algibacter lectus</name>
    <dbReference type="NCBI Taxonomy" id="221126"/>
    <lineage>
        <taxon>Bacteria</taxon>
        <taxon>Pseudomonadati</taxon>
        <taxon>Bacteroidota</taxon>
        <taxon>Flavobacteriia</taxon>
        <taxon>Flavobacteriales</taxon>
        <taxon>Flavobacteriaceae</taxon>
        <taxon>Algibacter</taxon>
    </lineage>
</organism>
<name>A0A090WTL3_9FLAO</name>
<evidence type="ECO:0000313" key="1">
    <source>
        <dbReference type="EMBL" id="GAL79548.1"/>
    </source>
</evidence>
<evidence type="ECO:0000313" key="2">
    <source>
        <dbReference type="Proteomes" id="UP000029643"/>
    </source>
</evidence>
<accession>A0A090WTL3</accession>
<proteinExistence type="predicted"/>
<sequence length="37" mass="4411">MNPYIEVINSFYNAIVSYYKTANGVIFKKVLINWIHF</sequence>
<comment type="caution">
    <text evidence="1">The sequence shown here is derived from an EMBL/GenBank/DDBJ whole genome shotgun (WGS) entry which is preliminary data.</text>
</comment>
<dbReference type="Proteomes" id="UP000029643">
    <property type="component" value="Unassembled WGS sequence"/>
</dbReference>